<dbReference type="PANTHER" id="PTHR47843">
    <property type="entry name" value="BTB DOMAIN-CONTAINING PROTEIN-RELATED"/>
    <property type="match status" value="1"/>
</dbReference>
<accession>A0ABR4CSJ0</accession>
<name>A0ABR4CSJ0_9HELO</name>
<evidence type="ECO:0000313" key="2">
    <source>
        <dbReference type="EMBL" id="KAL2072742.1"/>
    </source>
</evidence>
<dbReference type="Gene3D" id="3.30.710.10">
    <property type="entry name" value="Potassium Channel Kv1.1, Chain A"/>
    <property type="match status" value="1"/>
</dbReference>
<evidence type="ECO:0000313" key="3">
    <source>
        <dbReference type="Proteomes" id="UP001595075"/>
    </source>
</evidence>
<dbReference type="Pfam" id="PF00651">
    <property type="entry name" value="BTB"/>
    <property type="match status" value="1"/>
</dbReference>
<comment type="caution">
    <text evidence="2">The sequence shown here is derived from an EMBL/GenBank/DDBJ whole genome shotgun (WGS) entry which is preliminary data.</text>
</comment>
<organism evidence="2 3">
    <name type="scientific">Oculimacula yallundae</name>
    <dbReference type="NCBI Taxonomy" id="86028"/>
    <lineage>
        <taxon>Eukaryota</taxon>
        <taxon>Fungi</taxon>
        <taxon>Dikarya</taxon>
        <taxon>Ascomycota</taxon>
        <taxon>Pezizomycotina</taxon>
        <taxon>Leotiomycetes</taxon>
        <taxon>Helotiales</taxon>
        <taxon>Ploettnerulaceae</taxon>
        <taxon>Oculimacula</taxon>
    </lineage>
</organism>
<dbReference type="PANTHER" id="PTHR47843:SF2">
    <property type="entry name" value="BTB DOMAIN-CONTAINING PROTEIN"/>
    <property type="match status" value="1"/>
</dbReference>
<dbReference type="SUPFAM" id="SSF54695">
    <property type="entry name" value="POZ domain"/>
    <property type="match status" value="1"/>
</dbReference>
<dbReference type="InterPro" id="IPR000210">
    <property type="entry name" value="BTB/POZ_dom"/>
</dbReference>
<dbReference type="Proteomes" id="UP001595075">
    <property type="component" value="Unassembled WGS sequence"/>
</dbReference>
<reference evidence="2 3" key="1">
    <citation type="journal article" date="2024" name="Commun. Biol.">
        <title>Comparative genomic analysis of thermophilic fungi reveals convergent evolutionary adaptations and gene losses.</title>
        <authorList>
            <person name="Steindorff A.S."/>
            <person name="Aguilar-Pontes M.V."/>
            <person name="Robinson A.J."/>
            <person name="Andreopoulos B."/>
            <person name="LaButti K."/>
            <person name="Kuo A."/>
            <person name="Mondo S."/>
            <person name="Riley R."/>
            <person name="Otillar R."/>
            <person name="Haridas S."/>
            <person name="Lipzen A."/>
            <person name="Grimwood J."/>
            <person name="Schmutz J."/>
            <person name="Clum A."/>
            <person name="Reid I.D."/>
            <person name="Moisan M.C."/>
            <person name="Butler G."/>
            <person name="Nguyen T.T.M."/>
            <person name="Dewar K."/>
            <person name="Conant G."/>
            <person name="Drula E."/>
            <person name="Henrissat B."/>
            <person name="Hansel C."/>
            <person name="Singer S."/>
            <person name="Hutchinson M.I."/>
            <person name="de Vries R.P."/>
            <person name="Natvig D.O."/>
            <person name="Powell A.J."/>
            <person name="Tsang A."/>
            <person name="Grigoriev I.V."/>
        </authorList>
    </citation>
    <scope>NUCLEOTIDE SEQUENCE [LARGE SCALE GENOMIC DNA]</scope>
    <source>
        <strain evidence="2 3">CBS 494.80</strain>
    </source>
</reference>
<keyword evidence="3" id="KW-1185">Reference proteome</keyword>
<dbReference type="InterPro" id="IPR011333">
    <property type="entry name" value="SKP1/BTB/POZ_sf"/>
</dbReference>
<proteinExistence type="predicted"/>
<dbReference type="EMBL" id="JAZHXI010000004">
    <property type="protein sequence ID" value="KAL2072742.1"/>
    <property type="molecule type" value="Genomic_DNA"/>
</dbReference>
<gene>
    <name evidence="2" type="ORF">VTL71DRAFT_12085</name>
</gene>
<dbReference type="PROSITE" id="PS50097">
    <property type="entry name" value="BTB"/>
    <property type="match status" value="1"/>
</dbReference>
<dbReference type="CDD" id="cd18186">
    <property type="entry name" value="BTB_POZ_ZBTB_KLHL-like"/>
    <property type="match status" value="1"/>
</dbReference>
<evidence type="ECO:0000259" key="1">
    <source>
        <dbReference type="PROSITE" id="PS50097"/>
    </source>
</evidence>
<sequence length="237" mass="26101">MSTSSSSKAESSSLVRSTQAAPKGIGDLVTFLVGPDKVAIQIHKKILCHHSPILDTAFNSTFFEGKTQTYELESVTEDTFALFTEWIYSQKLERTSPSCDKTTMNTQERADIAAESASLVALWILADMLLIPRLQNQTIDIIAKIGREVVTIQDIIDAYANTAIDSPLRKLFVSQLAWVSPESSELVFSTHGLLLPKQFVLDVVLACQKIMIHHATVSTSVSACISQDAAEYYVKED</sequence>
<feature type="domain" description="BTB" evidence="1">
    <location>
        <begin position="27"/>
        <end position="96"/>
    </location>
</feature>
<protein>
    <recommendedName>
        <fullName evidence="1">BTB domain-containing protein</fullName>
    </recommendedName>
</protein>